<dbReference type="SUPFAM" id="SSF50729">
    <property type="entry name" value="PH domain-like"/>
    <property type="match status" value="1"/>
</dbReference>
<evidence type="ECO:0000256" key="2">
    <source>
        <dbReference type="ARBA" id="ARBA00022723"/>
    </source>
</evidence>
<dbReference type="PROSITE" id="PS50199">
    <property type="entry name" value="ZF_RANBP2_2"/>
    <property type="match status" value="1"/>
</dbReference>
<feature type="region of interest" description="Disordered" evidence="7">
    <location>
        <begin position="130"/>
        <end position="149"/>
    </location>
</feature>
<dbReference type="GO" id="GO:0043130">
    <property type="term" value="F:ubiquitin binding"/>
    <property type="evidence" value="ECO:0007669"/>
    <property type="project" value="UniProtKB-UniRule"/>
</dbReference>
<dbReference type="InterPro" id="IPR021648">
    <property type="entry name" value="GLUE_dom"/>
</dbReference>
<name>A0AA38LYU2_9TREE</name>
<feature type="compositionally biased region" description="Basic and acidic residues" evidence="7">
    <location>
        <begin position="181"/>
        <end position="197"/>
    </location>
</feature>
<feature type="region of interest" description="Disordered" evidence="7">
    <location>
        <begin position="1"/>
        <end position="27"/>
    </location>
</feature>
<keyword evidence="6" id="KW-0963">Cytoplasm</keyword>
<keyword evidence="6" id="KW-0653">Protein transport</keyword>
<dbReference type="Gene3D" id="1.10.10.10">
    <property type="entry name" value="Winged helix-like DNA-binding domain superfamily/Winged helix DNA-binding domain"/>
    <property type="match status" value="1"/>
</dbReference>
<dbReference type="RefSeq" id="XP_052949288.1">
    <property type="nucleotide sequence ID" value="XM_053086068.1"/>
</dbReference>
<feature type="domain" description="GLUE N-terminal" evidence="9">
    <location>
        <begin position="1"/>
        <end position="189"/>
    </location>
</feature>
<proteinExistence type="inferred from homology"/>
<dbReference type="GO" id="GO:0008270">
    <property type="term" value="F:zinc ion binding"/>
    <property type="evidence" value="ECO:0007669"/>
    <property type="project" value="UniProtKB-KW"/>
</dbReference>
<gene>
    <name evidence="10" type="ORF">MKK02DRAFT_19272</name>
</gene>
<dbReference type="InterPro" id="IPR011993">
    <property type="entry name" value="PH-like_dom_sf"/>
</dbReference>
<dbReference type="PANTHER" id="PTHR13128:SF12">
    <property type="entry name" value="VACUOLAR PROTEIN-SORTING-ASSOCIATED PROTEIN 36"/>
    <property type="match status" value="1"/>
</dbReference>
<keyword evidence="3 5" id="KW-0863">Zinc-finger</keyword>
<accession>A0AA38LYU2</accession>
<dbReference type="GeneID" id="77725269"/>
<organism evidence="10 11">
    <name type="scientific">Dioszegia hungarica</name>
    <dbReference type="NCBI Taxonomy" id="4972"/>
    <lineage>
        <taxon>Eukaryota</taxon>
        <taxon>Fungi</taxon>
        <taxon>Dikarya</taxon>
        <taxon>Basidiomycota</taxon>
        <taxon>Agaricomycotina</taxon>
        <taxon>Tremellomycetes</taxon>
        <taxon>Tremellales</taxon>
        <taxon>Bulleribasidiaceae</taxon>
        <taxon>Dioszegia</taxon>
    </lineage>
</organism>
<dbReference type="InterPro" id="IPR040608">
    <property type="entry name" value="Snf8/Vps36"/>
</dbReference>
<comment type="function">
    <text evidence="6">Component of the ESCRT-II complex (endosomal sorting complex required for transport II), which is required for multivesicular body (MVB) formation and sorting of endosomal cargo proteins into MVBs.</text>
</comment>
<feature type="compositionally biased region" description="Polar residues" evidence="7">
    <location>
        <begin position="18"/>
        <end position="27"/>
    </location>
</feature>
<evidence type="ECO:0000256" key="3">
    <source>
        <dbReference type="ARBA" id="ARBA00022771"/>
    </source>
</evidence>
<keyword evidence="6" id="KW-0967">Endosome</keyword>
<keyword evidence="11" id="KW-1185">Reference proteome</keyword>
<feature type="compositionally biased region" description="Polar residues" evidence="7">
    <location>
        <begin position="74"/>
        <end position="89"/>
    </location>
</feature>
<feature type="region of interest" description="Disordered" evidence="7">
    <location>
        <begin position="63"/>
        <end position="99"/>
    </location>
</feature>
<evidence type="ECO:0000313" key="10">
    <source>
        <dbReference type="EMBL" id="KAI9639511.1"/>
    </source>
</evidence>
<dbReference type="SMART" id="SM00547">
    <property type="entry name" value="ZnF_RBZ"/>
    <property type="match status" value="2"/>
</dbReference>
<dbReference type="PROSITE" id="PS01358">
    <property type="entry name" value="ZF_RANBP2_1"/>
    <property type="match status" value="1"/>
</dbReference>
<evidence type="ECO:0000313" key="11">
    <source>
        <dbReference type="Proteomes" id="UP001164286"/>
    </source>
</evidence>
<dbReference type="GO" id="GO:0032266">
    <property type="term" value="F:phosphatidylinositol-3-phosphate binding"/>
    <property type="evidence" value="ECO:0007669"/>
    <property type="project" value="UniProtKB-UniRule"/>
</dbReference>
<dbReference type="Gene3D" id="6.10.140.260">
    <property type="match status" value="1"/>
</dbReference>
<feature type="compositionally biased region" description="Polar residues" evidence="7">
    <location>
        <begin position="138"/>
        <end position="149"/>
    </location>
</feature>
<feature type="domain" description="RanBP2-type" evidence="8">
    <location>
        <begin position="33"/>
        <end position="63"/>
    </location>
</feature>
<dbReference type="InterPro" id="IPR001876">
    <property type="entry name" value="Znf_RanBP2"/>
</dbReference>
<protein>
    <recommendedName>
        <fullName evidence="6">Vacuolar protein-sorting-associated protein 36</fullName>
    </recommendedName>
    <alternativeName>
        <fullName evidence="6">ESCRT-II complex subunit VPS36</fullName>
    </alternativeName>
</protein>
<evidence type="ECO:0000256" key="6">
    <source>
        <dbReference type="RuleBase" id="RU367095"/>
    </source>
</evidence>
<keyword evidence="4" id="KW-0862">Zinc</keyword>
<evidence type="ECO:0000259" key="8">
    <source>
        <dbReference type="PROSITE" id="PS50199"/>
    </source>
</evidence>
<dbReference type="EMBL" id="JAKWFO010000001">
    <property type="protein sequence ID" value="KAI9639511.1"/>
    <property type="molecule type" value="Genomic_DNA"/>
</dbReference>
<comment type="subcellular location">
    <subcellularLocation>
        <location evidence="6">Cytoplasm</location>
    </subcellularLocation>
    <subcellularLocation>
        <location evidence="6">Endosome</location>
    </subcellularLocation>
</comment>
<evidence type="ECO:0000256" key="5">
    <source>
        <dbReference type="PROSITE-ProRule" id="PRU00322"/>
    </source>
</evidence>
<dbReference type="InterPro" id="IPR036388">
    <property type="entry name" value="WH-like_DNA-bd_sf"/>
</dbReference>
<dbReference type="AlphaFoldDB" id="A0AA38LYU2"/>
<keyword evidence="6" id="KW-0813">Transport</keyword>
<evidence type="ECO:0000256" key="7">
    <source>
        <dbReference type="SAM" id="MobiDB-lite"/>
    </source>
</evidence>
<sequence>MRSSPKITISLGHAPGSSRANGSRTSLQLADAEEDLGWSCTVCGYRNGGEDAKCGLCGVGKDRIPHSRGGTPAPNRTSSDRPSTPQPNVSGGPGDGQAKGGKIACPTCTFLNHGSMISCEICASPLPRTTRANGAAAPSTSAVGGSTTPGDGKLEVVRLSFRKGGEKVAYAKLKNVLSQKAWERQDASDGRNGRDVDGGTSTPRVSGIDGIMQTITLDAKNRSANVSSAFADLEVLMVRAGEMVKLAQSLNEKLLSSQRTNPPIGSAEKAQQEKEATLIRTSLVQLGLPAPALTSDMVRSDHEYLEGLARELGALLTGHPGVKGKGREVEGLMVGSKGRGVIGLDEVWGLWMRARGVALLSPATLISILPFIPDQTSPPIRLRTLPSALKVLYSPTYSPPNMLARLLDLLSPGQDSGASISEEAPASPAMEKSLSLIEIAAYEGLAIGLAKELMEEIEKLENGDMGGVGGIVRDDQAEQGAGGVRWYRDIMTGWTLEQKA</sequence>
<comment type="caution">
    <text evidence="10">The sequence shown here is derived from an EMBL/GenBank/DDBJ whole genome shotgun (WGS) entry which is preliminary data.</text>
</comment>
<reference evidence="10" key="1">
    <citation type="journal article" date="2022" name="G3 (Bethesda)">
        <title>High quality genome of the basidiomycete yeast Dioszegia hungarica PDD-24b-2 isolated from cloud water.</title>
        <authorList>
            <person name="Jarrige D."/>
            <person name="Haridas S."/>
            <person name="Bleykasten-Grosshans C."/>
            <person name="Joly M."/>
            <person name="Nadalig T."/>
            <person name="Sancelme M."/>
            <person name="Vuilleumier S."/>
            <person name="Grigoriev I.V."/>
            <person name="Amato P."/>
            <person name="Bringel F."/>
        </authorList>
    </citation>
    <scope>NUCLEOTIDE SEQUENCE</scope>
    <source>
        <strain evidence="10">PDD-24b-2</strain>
    </source>
</reference>
<dbReference type="InterPro" id="IPR037855">
    <property type="entry name" value="Vps36"/>
</dbReference>
<dbReference type="Pfam" id="PF04157">
    <property type="entry name" value="EAP30"/>
    <property type="match status" value="1"/>
</dbReference>
<comment type="subunit">
    <text evidence="6">Component of the endosomal sorting complex required for transport II (ESCRT-II).</text>
</comment>
<comment type="similarity">
    <text evidence="1 6">Belongs to the VPS36 family.</text>
</comment>
<dbReference type="Gene3D" id="2.30.29.30">
    <property type="entry name" value="Pleckstrin-homology domain (PH domain)/Phosphotyrosine-binding domain (PTB)"/>
    <property type="match status" value="1"/>
</dbReference>
<dbReference type="GO" id="GO:0043328">
    <property type="term" value="P:protein transport to vacuole involved in ubiquitin-dependent protein catabolic process via the multivesicular body sorting pathway"/>
    <property type="evidence" value="ECO:0007669"/>
    <property type="project" value="UniProtKB-UniRule"/>
</dbReference>
<dbReference type="GO" id="GO:0031902">
    <property type="term" value="C:late endosome membrane"/>
    <property type="evidence" value="ECO:0007669"/>
    <property type="project" value="UniProtKB-UniRule"/>
</dbReference>
<dbReference type="PROSITE" id="PS51495">
    <property type="entry name" value="GLUE"/>
    <property type="match status" value="1"/>
</dbReference>
<evidence type="ECO:0000256" key="4">
    <source>
        <dbReference type="ARBA" id="ARBA00022833"/>
    </source>
</evidence>
<evidence type="ECO:0000259" key="9">
    <source>
        <dbReference type="PROSITE" id="PS51495"/>
    </source>
</evidence>
<keyword evidence="2" id="KW-0479">Metal-binding</keyword>
<dbReference type="GO" id="GO:0000814">
    <property type="term" value="C:ESCRT II complex"/>
    <property type="evidence" value="ECO:0007669"/>
    <property type="project" value="UniProtKB-UniRule"/>
</dbReference>
<evidence type="ECO:0000256" key="1">
    <source>
        <dbReference type="ARBA" id="ARBA00009697"/>
    </source>
</evidence>
<dbReference type="PANTHER" id="PTHR13128">
    <property type="entry name" value="VACUOLAR PROTEIN-SORTING-ASSOCIATED PROTEIN 36"/>
    <property type="match status" value="1"/>
</dbReference>
<dbReference type="Proteomes" id="UP001164286">
    <property type="component" value="Unassembled WGS sequence"/>
</dbReference>
<feature type="region of interest" description="Disordered" evidence="7">
    <location>
        <begin position="181"/>
        <end position="207"/>
    </location>
</feature>